<feature type="compositionally biased region" description="Low complexity" evidence="5">
    <location>
        <begin position="203"/>
        <end position="213"/>
    </location>
</feature>
<protein>
    <submittedName>
        <fullName evidence="8">LysM domain protein</fullName>
    </submittedName>
</protein>
<dbReference type="PANTHER" id="PTHR34997:SF2">
    <property type="entry name" value="LYSM DOMAIN-CONTAINING PROTEIN-RELATED"/>
    <property type="match status" value="1"/>
</dbReference>
<feature type="region of interest" description="Disordered" evidence="5">
    <location>
        <begin position="203"/>
        <end position="223"/>
    </location>
</feature>
<feature type="region of interest" description="Disordered" evidence="5">
    <location>
        <begin position="102"/>
        <end position="140"/>
    </location>
</feature>
<dbReference type="Gene3D" id="3.10.350.10">
    <property type="entry name" value="LysM domain"/>
    <property type="match status" value="3"/>
</dbReference>
<evidence type="ECO:0000256" key="6">
    <source>
        <dbReference type="SAM" id="SignalP"/>
    </source>
</evidence>
<dbReference type="GO" id="GO:0008061">
    <property type="term" value="F:chitin binding"/>
    <property type="evidence" value="ECO:0007669"/>
    <property type="project" value="UniProtKB-KW"/>
</dbReference>
<evidence type="ECO:0000256" key="5">
    <source>
        <dbReference type="SAM" id="MobiDB-lite"/>
    </source>
</evidence>
<dbReference type="PANTHER" id="PTHR34997">
    <property type="entry name" value="AM15"/>
    <property type="match status" value="1"/>
</dbReference>
<dbReference type="InterPro" id="IPR036779">
    <property type="entry name" value="LysM_dom_sf"/>
</dbReference>
<proteinExistence type="inferred from homology"/>
<reference evidence="8 9" key="1">
    <citation type="journal article" date="2016" name="Genome Biol. Evol.">
        <title>Divergent and convergent evolution of fungal pathogenicity.</title>
        <authorList>
            <person name="Shang Y."/>
            <person name="Xiao G."/>
            <person name="Zheng P."/>
            <person name="Cen K."/>
            <person name="Zhan S."/>
            <person name="Wang C."/>
        </authorList>
    </citation>
    <scope>NUCLEOTIDE SEQUENCE [LARGE SCALE GENOMIC DNA]</scope>
    <source>
        <strain evidence="8 9">ARSEF 2679</strain>
    </source>
</reference>
<keyword evidence="9" id="KW-1185">Reference proteome</keyword>
<dbReference type="OrthoDB" id="4870789at2759"/>
<comment type="caution">
    <text evidence="8">The sequence shown here is derived from an EMBL/GenBank/DDBJ whole genome shotgun (WGS) entry which is preliminary data.</text>
</comment>
<comment type="similarity">
    <text evidence="4">Belongs to the secreted LysM effector family.</text>
</comment>
<keyword evidence="2 6" id="KW-0732">Signal</keyword>
<organism evidence="8 9">
    <name type="scientific">Cordyceps fumosorosea (strain ARSEF 2679)</name>
    <name type="common">Isaria fumosorosea</name>
    <dbReference type="NCBI Taxonomy" id="1081104"/>
    <lineage>
        <taxon>Eukaryota</taxon>
        <taxon>Fungi</taxon>
        <taxon>Dikarya</taxon>
        <taxon>Ascomycota</taxon>
        <taxon>Pezizomycotina</taxon>
        <taxon>Sordariomycetes</taxon>
        <taxon>Hypocreomycetidae</taxon>
        <taxon>Hypocreales</taxon>
        <taxon>Cordycipitaceae</taxon>
        <taxon>Cordyceps</taxon>
    </lineage>
</organism>
<feature type="compositionally biased region" description="Pro residues" evidence="5">
    <location>
        <begin position="110"/>
        <end position="123"/>
    </location>
</feature>
<dbReference type="RefSeq" id="XP_018700231.1">
    <property type="nucleotide sequence ID" value="XM_018852603.1"/>
</dbReference>
<keyword evidence="1" id="KW-0147">Chitin-binding</keyword>
<evidence type="ECO:0000256" key="3">
    <source>
        <dbReference type="ARBA" id="ARBA00023026"/>
    </source>
</evidence>
<dbReference type="STRING" id="1081104.A0A167LJH7"/>
<dbReference type="Proteomes" id="UP000076744">
    <property type="component" value="Unassembled WGS sequence"/>
</dbReference>
<evidence type="ECO:0000256" key="4">
    <source>
        <dbReference type="ARBA" id="ARBA00044955"/>
    </source>
</evidence>
<feature type="domain" description="LysM" evidence="7">
    <location>
        <begin position="312"/>
        <end position="358"/>
    </location>
</feature>
<feature type="signal peptide" evidence="6">
    <location>
        <begin position="1"/>
        <end position="20"/>
    </location>
</feature>
<sequence length="361" mass="39014">MMQARAAAAILALLPLLAHAGDARIANQDLIWENISGKPTMPSNPKTVSPCTVWYNNDGTVDCESVLFQTSTNRASFLKWNPSITSSCGNFNKGQSYCLDGSAAATSPTSTPPPITTTTPTPPSTTTSTGNGVQTPQPTQPDMVGNCNSFHYIYKGNTCGQITSYHSITQEQFARWNPKIGMDCTGLVEDAYACVGVIQDSTPTPTPTSTTPSNGVQTPQPTQPDMVKNCNKFHYIYKGNTCGQITSYEHISQEQFARWNPRIGADCSGMWADAYACVGVVGQDPTPTSTVPSNGIQTPQPTQGNMVKNCNKFHFIYEGNTCDQITSYNHISQHDFATWNPLIGEQCTGLWANAYACVGVY</sequence>
<dbReference type="InterPro" id="IPR052210">
    <property type="entry name" value="LysM1-like"/>
</dbReference>
<dbReference type="SUPFAM" id="SSF54106">
    <property type="entry name" value="LysM domain"/>
    <property type="match status" value="1"/>
</dbReference>
<dbReference type="GeneID" id="30025292"/>
<dbReference type="InterPro" id="IPR018392">
    <property type="entry name" value="LysM"/>
</dbReference>
<evidence type="ECO:0000313" key="8">
    <source>
        <dbReference type="EMBL" id="OAA53159.1"/>
    </source>
</evidence>
<name>A0A167LJH7_CORFA</name>
<keyword evidence="3" id="KW-0843">Virulence</keyword>
<evidence type="ECO:0000259" key="7">
    <source>
        <dbReference type="PROSITE" id="PS51782"/>
    </source>
</evidence>
<evidence type="ECO:0000256" key="1">
    <source>
        <dbReference type="ARBA" id="ARBA00022669"/>
    </source>
</evidence>
<dbReference type="PROSITE" id="PS51782">
    <property type="entry name" value="LYSM"/>
    <property type="match status" value="2"/>
</dbReference>
<feature type="domain" description="LysM" evidence="7">
    <location>
        <begin position="232"/>
        <end position="278"/>
    </location>
</feature>
<accession>A0A167LJH7</accession>
<dbReference type="AlphaFoldDB" id="A0A167LJH7"/>
<evidence type="ECO:0000256" key="2">
    <source>
        <dbReference type="ARBA" id="ARBA00022729"/>
    </source>
</evidence>
<gene>
    <name evidence="8" type="ORF">ISF_09000</name>
</gene>
<evidence type="ECO:0000313" key="9">
    <source>
        <dbReference type="Proteomes" id="UP000076744"/>
    </source>
</evidence>
<feature type="chain" id="PRO_5007889914" evidence="6">
    <location>
        <begin position="21"/>
        <end position="361"/>
    </location>
</feature>
<dbReference type="EMBL" id="AZHB01000039">
    <property type="protein sequence ID" value="OAA53159.1"/>
    <property type="molecule type" value="Genomic_DNA"/>
</dbReference>